<evidence type="ECO:0000256" key="1">
    <source>
        <dbReference type="ARBA" id="ARBA00023242"/>
    </source>
</evidence>
<dbReference type="CDD" id="cd07936">
    <property type="entry name" value="SCAN"/>
    <property type="match status" value="1"/>
</dbReference>
<dbReference type="Proteomes" id="UP000694421">
    <property type="component" value="Unplaced"/>
</dbReference>
<protein>
    <recommendedName>
        <fullName evidence="2">SCAN box domain-containing protein</fullName>
    </recommendedName>
</protein>
<dbReference type="SUPFAM" id="SSF47353">
    <property type="entry name" value="Retrovirus capsid dimerization domain-like"/>
    <property type="match status" value="1"/>
</dbReference>
<dbReference type="PANTHER" id="PTHR45935">
    <property type="entry name" value="PROTEIN ZBED8-RELATED"/>
    <property type="match status" value="1"/>
</dbReference>
<dbReference type="GeneTree" id="ENSGT00940000154715"/>
<sequence>MEEQDTSNPKSGRGLELDTSQIVTIEEFWEQMAEVILDKNGAGSEAQRQYFRQLHYQDAEGPREFCSRLHHLCRLWLKPEQHTKNQILDLVILEQLLTAFPPELEAWVRACGPECSSQAVALAEGFILSQRDKKKQEETQVRVKCSNVGPFHQSFSGSELWGSNHCSIMLLLCFVLLLL</sequence>
<feature type="domain" description="SCAN box" evidence="2">
    <location>
        <begin position="48"/>
        <end position="126"/>
    </location>
</feature>
<dbReference type="InterPro" id="IPR003309">
    <property type="entry name" value="SCAN_dom"/>
</dbReference>
<evidence type="ECO:0000313" key="3">
    <source>
        <dbReference type="Ensembl" id="ENSSMRP00000004762.1"/>
    </source>
</evidence>
<keyword evidence="4" id="KW-1185">Reference proteome</keyword>
<dbReference type="AlphaFoldDB" id="A0A8D0B9J6"/>
<dbReference type="PROSITE" id="PS50804">
    <property type="entry name" value="SCAN_BOX"/>
    <property type="match status" value="1"/>
</dbReference>
<organism evidence="3 4">
    <name type="scientific">Salvator merianae</name>
    <name type="common">Argentine black and white tegu</name>
    <name type="synonym">Tupinambis merianae</name>
    <dbReference type="NCBI Taxonomy" id="96440"/>
    <lineage>
        <taxon>Eukaryota</taxon>
        <taxon>Metazoa</taxon>
        <taxon>Chordata</taxon>
        <taxon>Craniata</taxon>
        <taxon>Vertebrata</taxon>
        <taxon>Euteleostomi</taxon>
        <taxon>Lepidosauria</taxon>
        <taxon>Squamata</taxon>
        <taxon>Bifurcata</taxon>
        <taxon>Unidentata</taxon>
        <taxon>Episquamata</taxon>
        <taxon>Laterata</taxon>
        <taxon>Teiioidea</taxon>
        <taxon>Teiidae</taxon>
        <taxon>Salvator</taxon>
    </lineage>
</organism>
<dbReference type="FunFam" id="1.10.4020.10:FF:000005">
    <property type="entry name" value="Uncharacterized protein"/>
    <property type="match status" value="1"/>
</dbReference>
<dbReference type="InterPro" id="IPR050916">
    <property type="entry name" value="SCAN-C2H2_zinc_finger"/>
</dbReference>
<dbReference type="Pfam" id="PF02023">
    <property type="entry name" value="SCAN"/>
    <property type="match status" value="1"/>
</dbReference>
<keyword evidence="1" id="KW-0539">Nucleus</keyword>
<evidence type="ECO:0000259" key="2">
    <source>
        <dbReference type="PROSITE" id="PS50804"/>
    </source>
</evidence>
<dbReference type="Gene3D" id="1.10.4020.10">
    <property type="entry name" value="DNA breaking-rejoining enzymes"/>
    <property type="match status" value="1"/>
</dbReference>
<dbReference type="Ensembl" id="ENSSMRT00000005618.1">
    <property type="protein sequence ID" value="ENSSMRP00000004762.1"/>
    <property type="gene ID" value="ENSSMRG00000003919.1"/>
</dbReference>
<reference evidence="3" key="1">
    <citation type="submission" date="2025-08" db="UniProtKB">
        <authorList>
            <consortium name="Ensembl"/>
        </authorList>
    </citation>
    <scope>IDENTIFICATION</scope>
</reference>
<dbReference type="PANTHER" id="PTHR45935:SF15">
    <property type="entry name" value="SCAN BOX DOMAIN-CONTAINING PROTEIN"/>
    <property type="match status" value="1"/>
</dbReference>
<accession>A0A8D0B9J6</accession>
<name>A0A8D0B9J6_SALMN</name>
<reference evidence="3" key="2">
    <citation type="submission" date="2025-09" db="UniProtKB">
        <authorList>
            <consortium name="Ensembl"/>
        </authorList>
    </citation>
    <scope>IDENTIFICATION</scope>
</reference>
<evidence type="ECO:0000313" key="4">
    <source>
        <dbReference type="Proteomes" id="UP000694421"/>
    </source>
</evidence>
<proteinExistence type="predicted"/>
<dbReference type="SMART" id="SM00431">
    <property type="entry name" value="SCAN"/>
    <property type="match status" value="1"/>
</dbReference>
<dbReference type="InterPro" id="IPR038269">
    <property type="entry name" value="SCAN_sf"/>
</dbReference>